<evidence type="ECO:0000256" key="7">
    <source>
        <dbReference type="ARBA" id="ARBA00023157"/>
    </source>
</evidence>
<evidence type="ECO:0000313" key="12">
    <source>
        <dbReference type="Proteomes" id="UP001627154"/>
    </source>
</evidence>
<comment type="similarity">
    <text evidence="8">Belongs to the small Tim family.</text>
</comment>
<keyword evidence="3" id="KW-0862">Zinc</keyword>
<accession>A0ABD2WN66</accession>
<keyword evidence="7 8" id="KW-1015">Disulfide bond</keyword>
<dbReference type="Proteomes" id="UP001627154">
    <property type="component" value="Unassembled WGS sequence"/>
</dbReference>
<organism evidence="11 12">
    <name type="scientific">Trichogramma kaykai</name>
    <dbReference type="NCBI Taxonomy" id="54128"/>
    <lineage>
        <taxon>Eukaryota</taxon>
        <taxon>Metazoa</taxon>
        <taxon>Ecdysozoa</taxon>
        <taxon>Arthropoda</taxon>
        <taxon>Hexapoda</taxon>
        <taxon>Insecta</taxon>
        <taxon>Pterygota</taxon>
        <taxon>Neoptera</taxon>
        <taxon>Endopterygota</taxon>
        <taxon>Hymenoptera</taxon>
        <taxon>Apocrita</taxon>
        <taxon>Proctotrupomorpha</taxon>
        <taxon>Chalcidoidea</taxon>
        <taxon>Trichogrammatidae</taxon>
        <taxon>Trichogramma</taxon>
    </lineage>
</organism>
<sequence>MKFILVINYIKDGSNQKCKEKFVFRDFLMIYNKISDTCFTSCANSFMTREVEPDEAACVESCAKKYILTNHRMMKVFIEAQAVIVQKRIEEMNAAQQTEAANNSAPNELPSNNNSLTSVETKT</sequence>
<dbReference type="Pfam" id="PF02953">
    <property type="entry name" value="zf-Tim10_DDP"/>
    <property type="match status" value="1"/>
</dbReference>
<evidence type="ECO:0000256" key="2">
    <source>
        <dbReference type="ARBA" id="ARBA00022723"/>
    </source>
</evidence>
<dbReference type="GO" id="GO:0046872">
    <property type="term" value="F:metal ion binding"/>
    <property type="evidence" value="ECO:0007669"/>
    <property type="project" value="UniProtKB-KW"/>
</dbReference>
<evidence type="ECO:0000256" key="5">
    <source>
        <dbReference type="ARBA" id="ARBA00023010"/>
    </source>
</evidence>
<evidence type="ECO:0000256" key="1">
    <source>
        <dbReference type="ARBA" id="ARBA00022448"/>
    </source>
</evidence>
<dbReference type="InterPro" id="IPR050673">
    <property type="entry name" value="Mito_inner_translocase_sub"/>
</dbReference>
<dbReference type="AlphaFoldDB" id="A0ABD2WN66"/>
<name>A0ABD2WN66_9HYME</name>
<gene>
    <name evidence="11" type="ORF">TKK_011727</name>
</gene>
<comment type="subcellular location">
    <subcellularLocation>
        <location evidence="8">Mitochondrion inner membrane</location>
        <topology evidence="8">Peripheral membrane protein</topology>
        <orientation evidence="8">Intermembrane side</orientation>
    </subcellularLocation>
</comment>
<evidence type="ECO:0000256" key="4">
    <source>
        <dbReference type="ARBA" id="ARBA00022927"/>
    </source>
</evidence>
<dbReference type="InterPro" id="IPR035427">
    <property type="entry name" value="Tim10-like_dom_sf"/>
</dbReference>
<dbReference type="SUPFAM" id="SSF144122">
    <property type="entry name" value="Tim10-like"/>
    <property type="match status" value="1"/>
</dbReference>
<evidence type="ECO:0000256" key="3">
    <source>
        <dbReference type="ARBA" id="ARBA00022833"/>
    </source>
</evidence>
<keyword evidence="8" id="KW-0472">Membrane</keyword>
<reference evidence="11 12" key="1">
    <citation type="journal article" date="2024" name="bioRxiv">
        <title>A reference genome for Trichogramma kaykai: A tiny desert-dwelling parasitoid wasp with competing sex-ratio distorters.</title>
        <authorList>
            <person name="Culotta J."/>
            <person name="Lindsey A.R."/>
        </authorList>
    </citation>
    <scope>NUCLEOTIDE SEQUENCE [LARGE SCALE GENOMIC DNA]</scope>
    <source>
        <strain evidence="11 12">KSX58</strain>
    </source>
</reference>
<comment type="subunit">
    <text evidence="8">Heterohexamer.</text>
</comment>
<evidence type="ECO:0000256" key="6">
    <source>
        <dbReference type="ARBA" id="ARBA00023128"/>
    </source>
</evidence>
<keyword evidence="12" id="KW-1185">Reference proteome</keyword>
<dbReference type="EMBL" id="JBJJXI010000094">
    <property type="protein sequence ID" value="KAL3394064.1"/>
    <property type="molecule type" value="Genomic_DNA"/>
</dbReference>
<dbReference type="InterPro" id="IPR004217">
    <property type="entry name" value="Tim10-like"/>
</dbReference>
<proteinExistence type="inferred from homology"/>
<dbReference type="Gene3D" id="1.10.287.810">
    <property type="entry name" value="Mitochondrial import inner membrane translocase subunit tim13 like domains"/>
    <property type="match status" value="1"/>
</dbReference>
<evidence type="ECO:0000256" key="8">
    <source>
        <dbReference type="RuleBase" id="RU367043"/>
    </source>
</evidence>
<keyword evidence="8" id="KW-0143">Chaperone</keyword>
<dbReference type="GO" id="GO:0015031">
    <property type="term" value="P:protein transport"/>
    <property type="evidence" value="ECO:0007669"/>
    <property type="project" value="UniProtKB-KW"/>
</dbReference>
<keyword evidence="4 8" id="KW-0653">Protein transport</keyword>
<comment type="function">
    <text evidence="8">Mitochondrial intermembrane chaperone that participates in the import and insertion of some multi-pass transmembrane proteins into the mitochondrial inner membrane. Also required for the transfer of beta-barrel precursors from the TOM complex to the sorting and assembly machinery (SAM complex) of the outer membrane. Acts as a chaperone-like protein that protects the hydrophobic precursors from aggregation and guide them through the mitochondrial intermembrane space.</text>
</comment>
<evidence type="ECO:0000256" key="9">
    <source>
        <dbReference type="SAM" id="MobiDB-lite"/>
    </source>
</evidence>
<keyword evidence="2" id="KW-0479">Metal-binding</keyword>
<dbReference type="PANTHER" id="PTHR13172">
    <property type="entry name" value="MITOCHONDRIAL IMPORT INNER MEMBRANE TRANSLOCASE SUBUNIT TIM9B"/>
    <property type="match status" value="1"/>
</dbReference>
<keyword evidence="5 8" id="KW-0811">Translocation</keyword>
<evidence type="ECO:0000313" key="11">
    <source>
        <dbReference type="EMBL" id="KAL3394064.1"/>
    </source>
</evidence>
<comment type="caution">
    <text evidence="11">The sequence shown here is derived from an EMBL/GenBank/DDBJ whole genome shotgun (WGS) entry which is preliminary data.</text>
</comment>
<feature type="region of interest" description="Disordered" evidence="9">
    <location>
        <begin position="95"/>
        <end position="123"/>
    </location>
</feature>
<keyword evidence="8" id="KW-0999">Mitochondrion inner membrane</keyword>
<comment type="domain">
    <text evidence="8">The twin CX3C motif contains 4 conserved Cys residues that form 2 disulfide bonds in the mitochondrial intermembrane space.</text>
</comment>
<dbReference type="GO" id="GO:0005743">
    <property type="term" value="C:mitochondrial inner membrane"/>
    <property type="evidence" value="ECO:0007669"/>
    <property type="project" value="UniProtKB-SubCell"/>
</dbReference>
<keyword evidence="1 8" id="KW-0813">Transport</keyword>
<feature type="domain" description="Tim10-like" evidence="10">
    <location>
        <begin position="24"/>
        <end position="78"/>
    </location>
</feature>
<keyword evidence="6 8" id="KW-0496">Mitochondrion</keyword>
<evidence type="ECO:0000259" key="10">
    <source>
        <dbReference type="Pfam" id="PF02953"/>
    </source>
</evidence>
<protein>
    <recommendedName>
        <fullName evidence="8">Mitochondrial import inner membrane translocase subunit</fullName>
    </recommendedName>
</protein>